<proteinExistence type="predicted"/>
<evidence type="ECO:0000313" key="3">
    <source>
        <dbReference type="Proteomes" id="UP000326857"/>
    </source>
</evidence>
<gene>
    <name evidence="2" type="ORF">SPHINGO391_160012</name>
</gene>
<reference evidence="2 3" key="1">
    <citation type="submission" date="2019-09" db="EMBL/GenBank/DDBJ databases">
        <authorList>
            <person name="Dittami M. S."/>
        </authorList>
    </citation>
    <scope>NUCLEOTIDE SEQUENCE [LARGE SCALE GENOMIC DNA]</scope>
    <source>
        <strain evidence="2">SPHINGO391</strain>
    </source>
</reference>
<feature type="compositionally biased region" description="Polar residues" evidence="1">
    <location>
        <begin position="56"/>
        <end position="71"/>
    </location>
</feature>
<name>A0A5E7XS85_9SPHN</name>
<evidence type="ECO:0000313" key="2">
    <source>
        <dbReference type="EMBL" id="VVS97282.1"/>
    </source>
</evidence>
<accession>A0A5E7XS85</accession>
<feature type="compositionally biased region" description="Gly residues" evidence="1">
    <location>
        <begin position="86"/>
        <end position="98"/>
    </location>
</feature>
<feature type="region of interest" description="Disordered" evidence="1">
    <location>
        <begin position="1"/>
        <end position="108"/>
    </location>
</feature>
<dbReference type="Proteomes" id="UP000326857">
    <property type="component" value="Unassembled WGS sequence"/>
</dbReference>
<evidence type="ECO:0000256" key="1">
    <source>
        <dbReference type="SAM" id="MobiDB-lite"/>
    </source>
</evidence>
<protein>
    <submittedName>
        <fullName evidence="2">Uncharacterized protein</fullName>
    </submittedName>
</protein>
<dbReference type="AlphaFoldDB" id="A0A5E7XS85"/>
<feature type="region of interest" description="Disordered" evidence="1">
    <location>
        <begin position="131"/>
        <end position="154"/>
    </location>
</feature>
<sequence>MSDKVQTPVPGNPASKGAPDGVSDSPRGNGGTEIHGRSEGGESGGGAYPNPHAGKTETNTGFMAHGGQTNIAYHGGGQAGEDSGNAGNGVAGSGGGDGATIAADPDADRVPHEIAAEGSRINVVETSGIAEAEASGKVGTDADYEEEQKQPGAG</sequence>
<dbReference type="EMBL" id="CABVLI010000008">
    <property type="protein sequence ID" value="VVS97282.1"/>
    <property type="molecule type" value="Genomic_DNA"/>
</dbReference>
<dbReference type="RefSeq" id="WP_199860777.1">
    <property type="nucleotide sequence ID" value="NZ_LR701509.1"/>
</dbReference>
<organism evidence="2 3">
    <name type="scientific">Sphingomonas aurantiaca</name>
    <dbReference type="NCBI Taxonomy" id="185949"/>
    <lineage>
        <taxon>Bacteria</taxon>
        <taxon>Pseudomonadati</taxon>
        <taxon>Pseudomonadota</taxon>
        <taxon>Alphaproteobacteria</taxon>
        <taxon>Sphingomonadales</taxon>
        <taxon>Sphingomonadaceae</taxon>
        <taxon>Sphingomonas</taxon>
    </lineage>
</organism>